<dbReference type="PANTHER" id="PTHR44843">
    <property type="entry name" value="METHYLTRANSFERASE"/>
    <property type="match status" value="1"/>
</dbReference>
<dbReference type="PANTHER" id="PTHR44843:SF14">
    <property type="entry name" value="METHYLTRANSFERASE TYPE 11 DOMAIN-CONTAINING PROTEIN"/>
    <property type="match status" value="1"/>
</dbReference>
<organism evidence="1">
    <name type="scientific">Sesamum latifolium</name>
    <dbReference type="NCBI Taxonomy" id="2727402"/>
    <lineage>
        <taxon>Eukaryota</taxon>
        <taxon>Viridiplantae</taxon>
        <taxon>Streptophyta</taxon>
        <taxon>Embryophyta</taxon>
        <taxon>Tracheophyta</taxon>
        <taxon>Spermatophyta</taxon>
        <taxon>Magnoliopsida</taxon>
        <taxon>eudicotyledons</taxon>
        <taxon>Gunneridae</taxon>
        <taxon>Pentapetalae</taxon>
        <taxon>asterids</taxon>
        <taxon>lamiids</taxon>
        <taxon>Lamiales</taxon>
        <taxon>Pedaliaceae</taxon>
        <taxon>Sesamum</taxon>
    </lineage>
</organism>
<reference evidence="1" key="2">
    <citation type="journal article" date="2024" name="Plant">
        <title>Genomic evolution and insights into agronomic trait innovations of Sesamum species.</title>
        <authorList>
            <person name="Miao H."/>
            <person name="Wang L."/>
            <person name="Qu L."/>
            <person name="Liu H."/>
            <person name="Sun Y."/>
            <person name="Le M."/>
            <person name="Wang Q."/>
            <person name="Wei S."/>
            <person name="Zheng Y."/>
            <person name="Lin W."/>
            <person name="Duan Y."/>
            <person name="Cao H."/>
            <person name="Xiong S."/>
            <person name="Wang X."/>
            <person name="Wei L."/>
            <person name="Li C."/>
            <person name="Ma Q."/>
            <person name="Ju M."/>
            <person name="Zhao R."/>
            <person name="Li G."/>
            <person name="Mu C."/>
            <person name="Tian Q."/>
            <person name="Mei H."/>
            <person name="Zhang T."/>
            <person name="Gao T."/>
            <person name="Zhang H."/>
        </authorList>
    </citation>
    <scope>NUCLEOTIDE SEQUENCE</scope>
    <source>
        <strain evidence="1">KEN1</strain>
    </source>
</reference>
<evidence type="ECO:0000313" key="1">
    <source>
        <dbReference type="EMBL" id="KAL0426196.1"/>
    </source>
</evidence>
<accession>A0AAW2VD23</accession>
<reference evidence="1" key="1">
    <citation type="submission" date="2020-06" db="EMBL/GenBank/DDBJ databases">
        <authorList>
            <person name="Li T."/>
            <person name="Hu X."/>
            <person name="Zhang T."/>
            <person name="Song X."/>
            <person name="Zhang H."/>
            <person name="Dai N."/>
            <person name="Sheng W."/>
            <person name="Hou X."/>
            <person name="Wei L."/>
        </authorList>
    </citation>
    <scope>NUCLEOTIDE SEQUENCE</scope>
    <source>
        <strain evidence="1">KEN1</strain>
        <tissue evidence="1">Leaf</tissue>
    </source>
</reference>
<sequence length="81" mass="9197">MRLKQDKTFHDDYKGKKGVTLLPYAAWVRNETLFFEINEDPSHKEVEKGRGMGRIKPVQSSGSLLLLGDVDEIQGFDFVIG</sequence>
<name>A0AAW2VD23_9LAMI</name>
<comment type="caution">
    <text evidence="1">The sequence shown here is derived from an EMBL/GenBank/DDBJ whole genome shotgun (WGS) entry which is preliminary data.</text>
</comment>
<gene>
    <name evidence="1" type="ORF">Slati_2794400</name>
</gene>
<proteinExistence type="predicted"/>
<dbReference type="AlphaFoldDB" id="A0AAW2VD23"/>
<protein>
    <submittedName>
        <fullName evidence="1">Uncharacterized protein</fullName>
    </submittedName>
</protein>
<dbReference type="EMBL" id="JACGWN010000010">
    <property type="protein sequence ID" value="KAL0426196.1"/>
    <property type="molecule type" value="Genomic_DNA"/>
</dbReference>